<dbReference type="EMBL" id="OCYS01000081">
    <property type="protein sequence ID" value="SON87092.1"/>
    <property type="molecule type" value="Genomic_DNA"/>
</dbReference>
<feature type="region of interest" description="Disordered" evidence="1">
    <location>
        <begin position="133"/>
        <end position="152"/>
    </location>
</feature>
<dbReference type="Proteomes" id="UP000234166">
    <property type="component" value="Unassembled WGS sequence"/>
</dbReference>
<protein>
    <submittedName>
        <fullName evidence="2">Uncharacterized protein</fullName>
    </submittedName>
</protein>
<feature type="region of interest" description="Disordered" evidence="1">
    <location>
        <begin position="200"/>
        <end position="220"/>
    </location>
</feature>
<organism evidence="2 3">
    <name type="scientific">Xanthomonas campestris pv. phaseoli</name>
    <dbReference type="NCBI Taxonomy" id="317013"/>
    <lineage>
        <taxon>Bacteria</taxon>
        <taxon>Pseudomonadati</taxon>
        <taxon>Pseudomonadota</taxon>
        <taxon>Gammaproteobacteria</taxon>
        <taxon>Lysobacterales</taxon>
        <taxon>Lysobacteraceae</taxon>
        <taxon>Xanthomonas</taxon>
    </lineage>
</organism>
<evidence type="ECO:0000256" key="1">
    <source>
        <dbReference type="SAM" id="MobiDB-lite"/>
    </source>
</evidence>
<gene>
    <name evidence="2" type="ORF">XAP7430_280018</name>
</gene>
<evidence type="ECO:0000313" key="2">
    <source>
        <dbReference type="EMBL" id="SON87092.1"/>
    </source>
</evidence>
<proteinExistence type="predicted"/>
<name>A0AB38E0N2_XANCH</name>
<sequence>MHSPARPAQRNRRCTPAWPGTAASARCVSTIPAPAMHAWPTWPTSMPAAPAATSAATWPATSSPARPANGPCPPTCPQAAAASWRVSTATSRVHWPWSREGRDWGFGIGDWGFAKALLVSLSFGMCDTTGHSRSALNQSPIPTPESPSDPCQLPQNHTNCTKSPSQLYSAGCFASLAHCVVHVGRHRRIHTCCRHPRRGALTRGSSRRQQGSPTPESCAI</sequence>
<comment type="caution">
    <text evidence="2">The sequence shown here is derived from an EMBL/GenBank/DDBJ whole genome shotgun (WGS) entry which is preliminary data.</text>
</comment>
<reference evidence="2 3" key="1">
    <citation type="submission" date="2017-10" db="EMBL/GenBank/DDBJ databases">
        <authorList>
            <person name="Regsiter A."/>
            <person name="William W."/>
        </authorList>
    </citation>
    <scope>NUCLEOTIDE SEQUENCE [LARGE SCALE GENOMIC DNA]</scope>
    <source>
        <strain evidence="2 3">CFBP7430</strain>
    </source>
</reference>
<dbReference type="AlphaFoldDB" id="A0AB38E0N2"/>
<feature type="compositionally biased region" description="Polar residues" evidence="1">
    <location>
        <begin position="203"/>
        <end position="220"/>
    </location>
</feature>
<accession>A0AB38E0N2</accession>
<evidence type="ECO:0000313" key="3">
    <source>
        <dbReference type="Proteomes" id="UP000234166"/>
    </source>
</evidence>